<feature type="compositionally biased region" description="Basic and acidic residues" evidence="1">
    <location>
        <begin position="10"/>
        <end position="22"/>
    </location>
</feature>
<dbReference type="Proteomes" id="UP000735302">
    <property type="component" value="Unassembled WGS sequence"/>
</dbReference>
<accession>A0AAV3Z561</accession>
<dbReference type="AlphaFoldDB" id="A0AAV3Z561"/>
<proteinExistence type="predicted"/>
<evidence type="ECO:0000313" key="2">
    <source>
        <dbReference type="EMBL" id="GFN89508.1"/>
    </source>
</evidence>
<name>A0AAV3Z561_9GAST</name>
<sequence length="90" mass="10792">MMKPKHLERRKGNTMDERDEERRRKKEKSSLRQAKLGDFKRLPLGDKIELLLDIREEFRDSDGRLYLQIRGRIYNQFATSVREKKAEATA</sequence>
<gene>
    <name evidence="2" type="ORF">PoB_001601400</name>
</gene>
<evidence type="ECO:0000256" key="1">
    <source>
        <dbReference type="SAM" id="MobiDB-lite"/>
    </source>
</evidence>
<dbReference type="EMBL" id="BLXT01001936">
    <property type="protein sequence ID" value="GFN89508.1"/>
    <property type="molecule type" value="Genomic_DNA"/>
</dbReference>
<organism evidence="2 3">
    <name type="scientific">Plakobranchus ocellatus</name>
    <dbReference type="NCBI Taxonomy" id="259542"/>
    <lineage>
        <taxon>Eukaryota</taxon>
        <taxon>Metazoa</taxon>
        <taxon>Spiralia</taxon>
        <taxon>Lophotrochozoa</taxon>
        <taxon>Mollusca</taxon>
        <taxon>Gastropoda</taxon>
        <taxon>Heterobranchia</taxon>
        <taxon>Euthyneura</taxon>
        <taxon>Panpulmonata</taxon>
        <taxon>Sacoglossa</taxon>
        <taxon>Placobranchoidea</taxon>
        <taxon>Plakobranchidae</taxon>
        <taxon>Plakobranchus</taxon>
    </lineage>
</organism>
<feature type="region of interest" description="Disordered" evidence="1">
    <location>
        <begin position="1"/>
        <end position="32"/>
    </location>
</feature>
<comment type="caution">
    <text evidence="2">The sequence shown here is derived from an EMBL/GenBank/DDBJ whole genome shotgun (WGS) entry which is preliminary data.</text>
</comment>
<keyword evidence="3" id="KW-1185">Reference proteome</keyword>
<evidence type="ECO:0000313" key="3">
    <source>
        <dbReference type="Proteomes" id="UP000735302"/>
    </source>
</evidence>
<reference evidence="2 3" key="1">
    <citation type="journal article" date="2021" name="Elife">
        <title>Chloroplast acquisition without the gene transfer in kleptoplastic sea slugs, Plakobranchus ocellatus.</title>
        <authorList>
            <person name="Maeda T."/>
            <person name="Takahashi S."/>
            <person name="Yoshida T."/>
            <person name="Shimamura S."/>
            <person name="Takaki Y."/>
            <person name="Nagai Y."/>
            <person name="Toyoda A."/>
            <person name="Suzuki Y."/>
            <person name="Arimoto A."/>
            <person name="Ishii H."/>
            <person name="Satoh N."/>
            <person name="Nishiyama T."/>
            <person name="Hasebe M."/>
            <person name="Maruyama T."/>
            <person name="Minagawa J."/>
            <person name="Obokata J."/>
            <person name="Shigenobu S."/>
        </authorList>
    </citation>
    <scope>NUCLEOTIDE SEQUENCE [LARGE SCALE GENOMIC DNA]</scope>
</reference>
<protein>
    <submittedName>
        <fullName evidence="2">Uncharacterized protein</fullName>
    </submittedName>
</protein>